<dbReference type="AlphaFoldDB" id="A0A1I2FT84"/>
<dbReference type="Pfam" id="PF00126">
    <property type="entry name" value="HTH_1"/>
    <property type="match status" value="1"/>
</dbReference>
<evidence type="ECO:0000256" key="3">
    <source>
        <dbReference type="ARBA" id="ARBA00023125"/>
    </source>
</evidence>
<evidence type="ECO:0000256" key="1">
    <source>
        <dbReference type="ARBA" id="ARBA00009437"/>
    </source>
</evidence>
<gene>
    <name evidence="6" type="ORF">SAMN02745121_06841</name>
</gene>
<comment type="similarity">
    <text evidence="1">Belongs to the LysR transcriptional regulatory family.</text>
</comment>
<reference evidence="7" key="1">
    <citation type="submission" date="2016-10" db="EMBL/GenBank/DDBJ databases">
        <authorList>
            <person name="Varghese N."/>
            <person name="Submissions S."/>
        </authorList>
    </citation>
    <scope>NUCLEOTIDE SEQUENCE [LARGE SCALE GENOMIC DNA]</scope>
    <source>
        <strain evidence="7">ATCC 25963</strain>
    </source>
</reference>
<keyword evidence="2" id="KW-0805">Transcription regulation</keyword>
<dbReference type="Proteomes" id="UP000199400">
    <property type="component" value="Unassembled WGS sequence"/>
</dbReference>
<evidence type="ECO:0000259" key="5">
    <source>
        <dbReference type="PROSITE" id="PS50931"/>
    </source>
</evidence>
<dbReference type="OrthoDB" id="5416547at2"/>
<dbReference type="Gene3D" id="3.40.190.290">
    <property type="match status" value="1"/>
</dbReference>
<dbReference type="Pfam" id="PF03466">
    <property type="entry name" value="LysR_substrate"/>
    <property type="match status" value="1"/>
</dbReference>
<dbReference type="FunFam" id="1.10.10.10:FF:000001">
    <property type="entry name" value="LysR family transcriptional regulator"/>
    <property type="match status" value="1"/>
</dbReference>
<keyword evidence="4" id="KW-0804">Transcription</keyword>
<dbReference type="SUPFAM" id="SSF46785">
    <property type="entry name" value="Winged helix' DNA-binding domain"/>
    <property type="match status" value="1"/>
</dbReference>
<dbReference type="GO" id="GO:0003700">
    <property type="term" value="F:DNA-binding transcription factor activity"/>
    <property type="evidence" value="ECO:0007669"/>
    <property type="project" value="InterPro"/>
</dbReference>
<proteinExistence type="inferred from homology"/>
<evidence type="ECO:0000256" key="2">
    <source>
        <dbReference type="ARBA" id="ARBA00023015"/>
    </source>
</evidence>
<dbReference type="PANTHER" id="PTHR30537:SF1">
    <property type="entry name" value="HTH-TYPE TRANSCRIPTIONAL REGULATOR PGRR"/>
    <property type="match status" value="1"/>
</dbReference>
<organism evidence="6 7">
    <name type="scientific">Nannocystis exedens</name>
    <dbReference type="NCBI Taxonomy" id="54"/>
    <lineage>
        <taxon>Bacteria</taxon>
        <taxon>Pseudomonadati</taxon>
        <taxon>Myxococcota</taxon>
        <taxon>Polyangia</taxon>
        <taxon>Nannocystales</taxon>
        <taxon>Nannocystaceae</taxon>
        <taxon>Nannocystis</taxon>
    </lineage>
</organism>
<dbReference type="CDD" id="cd08474">
    <property type="entry name" value="PBP2_CrgA_like_5"/>
    <property type="match status" value="1"/>
</dbReference>
<dbReference type="GO" id="GO:0006351">
    <property type="term" value="P:DNA-templated transcription"/>
    <property type="evidence" value="ECO:0007669"/>
    <property type="project" value="TreeGrafter"/>
</dbReference>
<name>A0A1I2FT84_9BACT</name>
<dbReference type="Gene3D" id="1.10.10.10">
    <property type="entry name" value="Winged helix-like DNA-binding domain superfamily/Winged helix DNA-binding domain"/>
    <property type="match status" value="1"/>
</dbReference>
<dbReference type="GO" id="GO:0043565">
    <property type="term" value="F:sequence-specific DNA binding"/>
    <property type="evidence" value="ECO:0007669"/>
    <property type="project" value="TreeGrafter"/>
</dbReference>
<dbReference type="SUPFAM" id="SSF53850">
    <property type="entry name" value="Periplasmic binding protein-like II"/>
    <property type="match status" value="1"/>
</dbReference>
<accession>A0A1I2FT84</accession>
<dbReference type="RefSeq" id="WP_096331551.1">
    <property type="nucleotide sequence ID" value="NZ_FOMX01000028.1"/>
</dbReference>
<evidence type="ECO:0000313" key="6">
    <source>
        <dbReference type="EMBL" id="SFF08664.1"/>
    </source>
</evidence>
<keyword evidence="7" id="KW-1185">Reference proteome</keyword>
<dbReference type="InterPro" id="IPR036388">
    <property type="entry name" value="WH-like_DNA-bd_sf"/>
</dbReference>
<dbReference type="STRING" id="54.SAMN02745121_06841"/>
<dbReference type="EMBL" id="FOMX01000028">
    <property type="protein sequence ID" value="SFF08664.1"/>
    <property type="molecule type" value="Genomic_DNA"/>
</dbReference>
<dbReference type="InterPro" id="IPR000847">
    <property type="entry name" value="LysR_HTH_N"/>
</dbReference>
<dbReference type="InterPro" id="IPR036390">
    <property type="entry name" value="WH_DNA-bd_sf"/>
</dbReference>
<dbReference type="InterPro" id="IPR005119">
    <property type="entry name" value="LysR_subst-bd"/>
</dbReference>
<evidence type="ECO:0000313" key="7">
    <source>
        <dbReference type="Proteomes" id="UP000199400"/>
    </source>
</evidence>
<dbReference type="InterPro" id="IPR058163">
    <property type="entry name" value="LysR-type_TF_proteobact-type"/>
</dbReference>
<protein>
    <submittedName>
        <fullName evidence="6">Transcriptional regulator, LysR family</fullName>
    </submittedName>
</protein>
<sequence>MAFTPLNALNTFLAVARHRSFAAAATELGISPSASSQAVRQLEARLGVALLSRTTRSVALTEAGRRLFEQAGPGVEQALEALKSASARADEVTGKVRLTVPAMAVPFVITPVLPRFVASYPKVEVEVQVENLRRDIVAEGFDAGVRLEEFIERDMVQVRLTQTSRFVVAGAPSYLKRRGVPESPKDLLAHECITYRSPTTRALYAWELERGKKSWRLPVQGSITTNDERVMLAMAEAGVGLVYAFEPTILPQLKRGSLRVVLEPFAAAVPGLFLYFPSRAQVSPALRAFIDTAREVTSALRTRGREAER</sequence>
<feature type="domain" description="HTH lysR-type" evidence="5">
    <location>
        <begin position="4"/>
        <end position="61"/>
    </location>
</feature>
<dbReference type="PROSITE" id="PS50931">
    <property type="entry name" value="HTH_LYSR"/>
    <property type="match status" value="1"/>
</dbReference>
<dbReference type="PANTHER" id="PTHR30537">
    <property type="entry name" value="HTH-TYPE TRANSCRIPTIONAL REGULATOR"/>
    <property type="match status" value="1"/>
</dbReference>
<evidence type="ECO:0000256" key="4">
    <source>
        <dbReference type="ARBA" id="ARBA00023163"/>
    </source>
</evidence>
<keyword evidence="3" id="KW-0238">DNA-binding</keyword>